<dbReference type="EMBL" id="BARV01000208">
    <property type="protein sequence ID" value="GAH95088.1"/>
    <property type="molecule type" value="Genomic_DNA"/>
</dbReference>
<comment type="caution">
    <text evidence="2">The sequence shown here is derived from an EMBL/GenBank/DDBJ whole genome shotgun (WGS) entry which is preliminary data.</text>
</comment>
<accession>X1LLT5</accession>
<keyword evidence="1" id="KW-0812">Transmembrane</keyword>
<protein>
    <submittedName>
        <fullName evidence="2">Uncharacterized protein</fullName>
    </submittedName>
</protein>
<gene>
    <name evidence="2" type="ORF">S06H3_00940</name>
</gene>
<reference evidence="2" key="1">
    <citation type="journal article" date="2014" name="Front. Microbiol.">
        <title>High frequency of phylogenetically diverse reductive dehalogenase-homologous genes in deep subseafloor sedimentary metagenomes.</title>
        <authorList>
            <person name="Kawai M."/>
            <person name="Futagami T."/>
            <person name="Toyoda A."/>
            <person name="Takaki Y."/>
            <person name="Nishi S."/>
            <person name="Hori S."/>
            <person name="Arai W."/>
            <person name="Tsubouchi T."/>
            <person name="Morono Y."/>
            <person name="Uchiyama I."/>
            <person name="Ito T."/>
            <person name="Fujiyama A."/>
            <person name="Inagaki F."/>
            <person name="Takami H."/>
        </authorList>
    </citation>
    <scope>NUCLEOTIDE SEQUENCE</scope>
    <source>
        <strain evidence="2">Expedition CK06-06</strain>
    </source>
</reference>
<sequence>MELADIVVLGIVGFVVLTFVAGIVDAEWEQRQRHKKSRQNTK</sequence>
<keyword evidence="1" id="KW-1133">Transmembrane helix</keyword>
<feature type="transmembrane region" description="Helical" evidence="1">
    <location>
        <begin position="6"/>
        <end position="28"/>
    </location>
</feature>
<evidence type="ECO:0000313" key="2">
    <source>
        <dbReference type="EMBL" id="GAH95088.1"/>
    </source>
</evidence>
<dbReference type="AlphaFoldDB" id="X1LLT5"/>
<organism evidence="2">
    <name type="scientific">marine sediment metagenome</name>
    <dbReference type="NCBI Taxonomy" id="412755"/>
    <lineage>
        <taxon>unclassified sequences</taxon>
        <taxon>metagenomes</taxon>
        <taxon>ecological metagenomes</taxon>
    </lineage>
</organism>
<name>X1LLT5_9ZZZZ</name>
<proteinExistence type="predicted"/>
<keyword evidence="1" id="KW-0472">Membrane</keyword>
<evidence type="ECO:0000256" key="1">
    <source>
        <dbReference type="SAM" id="Phobius"/>
    </source>
</evidence>